<evidence type="ECO:0000256" key="7">
    <source>
        <dbReference type="ARBA" id="ARBA00022989"/>
    </source>
</evidence>
<feature type="transmembrane region" description="Helical" evidence="11">
    <location>
        <begin position="168"/>
        <end position="188"/>
    </location>
</feature>
<dbReference type="GO" id="GO:0022857">
    <property type="term" value="F:transmembrane transporter activity"/>
    <property type="evidence" value="ECO:0007669"/>
    <property type="project" value="InterPro"/>
</dbReference>
<evidence type="ECO:0000256" key="8">
    <source>
        <dbReference type="ARBA" id="ARBA00023136"/>
    </source>
</evidence>
<evidence type="ECO:0000313" key="12">
    <source>
        <dbReference type="EMBL" id="TDB99453.1"/>
    </source>
</evidence>
<comment type="caution">
    <text evidence="12">The sequence shown here is derived from an EMBL/GenBank/DDBJ whole genome shotgun (WGS) entry which is preliminary data.</text>
</comment>
<keyword evidence="6 11" id="KW-0812">Transmembrane</keyword>
<evidence type="ECO:0000256" key="4">
    <source>
        <dbReference type="ARBA" id="ARBA00022475"/>
    </source>
</evidence>
<dbReference type="OrthoDB" id="9808136at2"/>
<evidence type="ECO:0000256" key="6">
    <source>
        <dbReference type="ARBA" id="ARBA00022692"/>
    </source>
</evidence>
<dbReference type="Proteomes" id="UP000295157">
    <property type="component" value="Unassembled WGS sequence"/>
</dbReference>
<name>A0A4R4MVS9_9ACTN</name>
<protein>
    <recommendedName>
        <fullName evidence="10">Autoinducer 2 import system permease protein LsrC</fullName>
    </recommendedName>
</protein>
<comment type="function">
    <text evidence="9">Part of the ABC transporter complex LsrABCD involved in autoinducer 2 (AI-2) import. Probably responsible for the translocation of the substrate across the membrane.</text>
</comment>
<sequence>MTTTTVPSAFAPSARMLVVLRNALLPILLVAEVIFFTVAAPGFLSAANLANVVINSADLALLAAGVTLVVLLAGIDVSVGPMLGVVAWVGATLFVAGTPPPLVVVIALLLGGALGAVNGALVVGGRISPIITTLGTAAIFKTVLFILWDSTDVFAGPVVPALGPARAGGLPLVGLVVLAVFGVLAYVLRHRVFGRRLFAIGNDAEGARLLGVPVGRTAFAAYVLVGVLVGLAALIYVGRVGVVQATAGNELTLPAIAAVVVGGTSILGGEGGVLRTLGGLAFIALLQNGVVLMGVPPLWNGVLVGAAVALAVAFDVLTRRTLDKRIGARK</sequence>
<comment type="subcellular location">
    <subcellularLocation>
        <location evidence="1">Cell membrane</location>
        <topology evidence="1">Multi-pass membrane protein</topology>
    </subcellularLocation>
</comment>
<dbReference type="EMBL" id="SMJZ01000224">
    <property type="protein sequence ID" value="TDB99453.1"/>
    <property type="molecule type" value="Genomic_DNA"/>
</dbReference>
<evidence type="ECO:0000256" key="10">
    <source>
        <dbReference type="ARBA" id="ARBA00039382"/>
    </source>
</evidence>
<feature type="transmembrane region" description="Helical" evidence="11">
    <location>
        <begin position="218"/>
        <end position="239"/>
    </location>
</feature>
<feature type="transmembrane region" description="Helical" evidence="11">
    <location>
        <begin position="251"/>
        <end position="269"/>
    </location>
</feature>
<keyword evidence="8 11" id="KW-0472">Membrane</keyword>
<gene>
    <name evidence="12" type="ORF">E1267_37500</name>
</gene>
<dbReference type="CDD" id="cd06579">
    <property type="entry name" value="TM_PBP1_transp_AraH_like"/>
    <property type="match status" value="1"/>
</dbReference>
<evidence type="ECO:0000256" key="5">
    <source>
        <dbReference type="ARBA" id="ARBA00022519"/>
    </source>
</evidence>
<keyword evidence="3" id="KW-0813">Transport</keyword>
<proteinExistence type="predicted"/>
<evidence type="ECO:0000256" key="11">
    <source>
        <dbReference type="SAM" id="Phobius"/>
    </source>
</evidence>
<feature type="transmembrane region" description="Helical" evidence="11">
    <location>
        <begin position="59"/>
        <end position="90"/>
    </location>
</feature>
<evidence type="ECO:0000313" key="13">
    <source>
        <dbReference type="Proteomes" id="UP000295157"/>
    </source>
</evidence>
<evidence type="ECO:0000256" key="9">
    <source>
        <dbReference type="ARBA" id="ARBA00025439"/>
    </source>
</evidence>
<dbReference type="RefSeq" id="WP_132340019.1">
    <property type="nucleotide sequence ID" value="NZ_SMJZ01000224.1"/>
</dbReference>
<dbReference type="PANTHER" id="PTHR32196:SF29">
    <property type="entry name" value="AUTOINDUCER 2 IMPORT SYSTEM PERMEASE PROTEIN LSRC"/>
    <property type="match status" value="1"/>
</dbReference>
<feature type="transmembrane region" description="Helical" evidence="11">
    <location>
        <begin position="130"/>
        <end position="148"/>
    </location>
</feature>
<keyword evidence="4" id="KW-1003">Cell membrane</keyword>
<dbReference type="GO" id="GO:0005886">
    <property type="term" value="C:plasma membrane"/>
    <property type="evidence" value="ECO:0007669"/>
    <property type="project" value="UniProtKB-SubCell"/>
</dbReference>
<keyword evidence="5" id="KW-0997">Cell inner membrane</keyword>
<dbReference type="Pfam" id="PF02653">
    <property type="entry name" value="BPD_transp_2"/>
    <property type="match status" value="1"/>
</dbReference>
<dbReference type="InterPro" id="IPR001851">
    <property type="entry name" value="ABC_transp_permease"/>
</dbReference>
<dbReference type="AlphaFoldDB" id="A0A4R4MVS9"/>
<feature type="transmembrane region" description="Helical" evidence="11">
    <location>
        <begin position="102"/>
        <end position="123"/>
    </location>
</feature>
<accession>A0A4R4MVS9</accession>
<feature type="transmembrane region" description="Helical" evidence="11">
    <location>
        <begin position="301"/>
        <end position="322"/>
    </location>
</feature>
<evidence type="ECO:0000256" key="2">
    <source>
        <dbReference type="ARBA" id="ARBA00011262"/>
    </source>
</evidence>
<keyword evidence="7 11" id="KW-1133">Transmembrane helix</keyword>
<comment type="subunit">
    <text evidence="2">The complex is composed of two ATP-binding proteins (LsrA), two transmembrane proteins (LsrC and LsrD) and a solute-binding protein (LsrB).</text>
</comment>
<dbReference type="PANTHER" id="PTHR32196">
    <property type="entry name" value="ABC TRANSPORTER PERMEASE PROTEIN YPHD-RELATED-RELATED"/>
    <property type="match status" value="1"/>
</dbReference>
<evidence type="ECO:0000256" key="1">
    <source>
        <dbReference type="ARBA" id="ARBA00004651"/>
    </source>
</evidence>
<evidence type="ECO:0000256" key="3">
    <source>
        <dbReference type="ARBA" id="ARBA00022448"/>
    </source>
</evidence>
<feature type="transmembrane region" description="Helical" evidence="11">
    <location>
        <begin position="23"/>
        <end position="47"/>
    </location>
</feature>
<keyword evidence="13" id="KW-1185">Reference proteome</keyword>
<reference evidence="12 13" key="1">
    <citation type="submission" date="2019-02" db="EMBL/GenBank/DDBJ databases">
        <title>Draft genome sequences of novel Actinobacteria.</title>
        <authorList>
            <person name="Sahin N."/>
            <person name="Ay H."/>
            <person name="Saygin H."/>
        </authorList>
    </citation>
    <scope>NUCLEOTIDE SEQUENCE [LARGE SCALE GENOMIC DNA]</scope>
    <source>
        <strain evidence="12 13">KC201</strain>
    </source>
</reference>
<organism evidence="12 13">
    <name type="scientific">Nonomuraea longispora</name>
    <dbReference type="NCBI Taxonomy" id="1848320"/>
    <lineage>
        <taxon>Bacteria</taxon>
        <taxon>Bacillati</taxon>
        <taxon>Actinomycetota</taxon>
        <taxon>Actinomycetes</taxon>
        <taxon>Streptosporangiales</taxon>
        <taxon>Streptosporangiaceae</taxon>
        <taxon>Nonomuraea</taxon>
    </lineage>
</organism>